<keyword evidence="5" id="KW-1185">Reference proteome</keyword>
<dbReference type="Proteomes" id="UP000235861">
    <property type="component" value="Unassembled WGS sequence"/>
</dbReference>
<gene>
    <name evidence="4" type="ORF">CUC53_09435</name>
</gene>
<feature type="domain" description="DUF2726" evidence="3">
    <location>
        <begin position="36"/>
        <end position="158"/>
    </location>
</feature>
<protein>
    <submittedName>
        <fullName evidence="4">Topoisomerase</fullName>
    </submittedName>
</protein>
<dbReference type="Gene3D" id="3.30.65.10">
    <property type="entry name" value="Bacterial Topoisomerase I, domain 1"/>
    <property type="match status" value="1"/>
</dbReference>
<dbReference type="RefSeq" id="WP_100293924.1">
    <property type="nucleotide sequence ID" value="NZ_PGGC01000081.1"/>
</dbReference>
<dbReference type="GO" id="GO:0005694">
    <property type="term" value="C:chromosome"/>
    <property type="evidence" value="ECO:0007669"/>
    <property type="project" value="InterPro"/>
</dbReference>
<name>A0A2H9U4R3_9GAMM</name>
<dbReference type="AlphaFoldDB" id="A0A2H9U4R3"/>
<dbReference type="GO" id="GO:0006265">
    <property type="term" value="P:DNA topological change"/>
    <property type="evidence" value="ECO:0007669"/>
    <property type="project" value="InterPro"/>
</dbReference>
<dbReference type="InterPro" id="IPR013498">
    <property type="entry name" value="Topo_IA_Znf"/>
</dbReference>
<organism evidence="4 5">
    <name type="scientific">Aeromonas cavernicola</name>
    <dbReference type="NCBI Taxonomy" id="1006623"/>
    <lineage>
        <taxon>Bacteria</taxon>
        <taxon>Pseudomonadati</taxon>
        <taxon>Pseudomonadota</taxon>
        <taxon>Gammaproteobacteria</taxon>
        <taxon>Aeromonadales</taxon>
        <taxon>Aeromonadaceae</taxon>
        <taxon>Aeromonas</taxon>
    </lineage>
</organism>
<comment type="caution">
    <text evidence="4">The sequence shown here is derived from an EMBL/GenBank/DDBJ whole genome shotgun (WGS) entry which is preliminary data.</text>
</comment>
<dbReference type="SUPFAM" id="SSF57783">
    <property type="entry name" value="Zinc beta-ribbon"/>
    <property type="match status" value="1"/>
</dbReference>
<feature type="compositionally biased region" description="Basic residues" evidence="1">
    <location>
        <begin position="198"/>
        <end position="207"/>
    </location>
</feature>
<dbReference type="EMBL" id="PGGC01000081">
    <property type="protein sequence ID" value="PJG58978.1"/>
    <property type="molecule type" value="Genomic_DNA"/>
</dbReference>
<evidence type="ECO:0000256" key="1">
    <source>
        <dbReference type="SAM" id="MobiDB-lite"/>
    </source>
</evidence>
<keyword evidence="4" id="KW-0413">Isomerase</keyword>
<feature type="region of interest" description="Disordered" evidence="1">
    <location>
        <begin position="222"/>
        <end position="241"/>
    </location>
</feature>
<dbReference type="OrthoDB" id="5782056at2"/>
<dbReference type="GO" id="GO:0003677">
    <property type="term" value="F:DNA binding"/>
    <property type="evidence" value="ECO:0007669"/>
    <property type="project" value="InterPro"/>
</dbReference>
<reference evidence="4 5" key="1">
    <citation type="submission" date="2017-11" db="EMBL/GenBank/DDBJ databases">
        <title>Draft genome sequence of environmental isolate Aeromonas cavernicola sp. nov. MDC 2508.</title>
        <authorList>
            <person name="Colston S.M."/>
            <person name="Navarro A."/>
            <person name="Martinez-Murcia A.J."/>
            <person name="Graf J."/>
        </authorList>
    </citation>
    <scope>NUCLEOTIDE SEQUENCE [LARGE SCALE GENOMIC DNA]</scope>
    <source>
        <strain evidence="4 5">MDC 2508</strain>
    </source>
</reference>
<dbReference type="Pfam" id="PF10881">
    <property type="entry name" value="DUF2726"/>
    <property type="match status" value="1"/>
</dbReference>
<evidence type="ECO:0000313" key="5">
    <source>
        <dbReference type="Proteomes" id="UP000235861"/>
    </source>
</evidence>
<feature type="region of interest" description="Disordered" evidence="1">
    <location>
        <begin position="195"/>
        <end position="215"/>
    </location>
</feature>
<dbReference type="Pfam" id="PF01396">
    <property type="entry name" value="Zn_ribbon_Top1"/>
    <property type="match status" value="1"/>
</dbReference>
<dbReference type="InterPro" id="IPR024402">
    <property type="entry name" value="DUF2726"/>
</dbReference>
<proteinExistence type="predicted"/>
<feature type="domain" description="DNA topoisomerase type IA zn finger" evidence="2">
    <location>
        <begin position="241"/>
        <end position="277"/>
    </location>
</feature>
<evidence type="ECO:0000313" key="4">
    <source>
        <dbReference type="EMBL" id="PJG58978.1"/>
    </source>
</evidence>
<evidence type="ECO:0000259" key="3">
    <source>
        <dbReference type="Pfam" id="PF10881"/>
    </source>
</evidence>
<accession>A0A2H9U4R3</accession>
<feature type="compositionally biased region" description="Acidic residues" evidence="1">
    <location>
        <begin position="223"/>
        <end position="236"/>
    </location>
</feature>
<evidence type="ECO:0000259" key="2">
    <source>
        <dbReference type="Pfam" id="PF01396"/>
    </source>
</evidence>
<sequence length="288" mass="32381">MNMLVMSALLLSVLLVLVWIWHKRRLSAYLPCELQEALLSPAEWSFLNALTLAVGNETRVFTKVHLASVLTPKATLGKKQWQQLFNQINDEHIDFLLCHPDSLRFICALTLDEAASRHLKRQPRESLLQLACDSAGLPLLQIPVSSEYPIDALRAQILPLLLAPREPYEEPSQPGERREPTFNPRLLAGIDIEEGTHHHSTGGHHAHPSPVEASQTGIVHPAEEEESDLFSDEQEDATPHCPRCAAPLIEREVRKGPHAGQLFLACTRFPDCRYVVPRAQFQPHPHHP</sequence>
<dbReference type="GO" id="GO:0003916">
    <property type="term" value="F:DNA topoisomerase activity"/>
    <property type="evidence" value="ECO:0007669"/>
    <property type="project" value="InterPro"/>
</dbReference>